<dbReference type="PROSITE" id="PS51318">
    <property type="entry name" value="TAT"/>
    <property type="match status" value="1"/>
</dbReference>
<organism evidence="4 5">
    <name type="scientific">Conexibacter arvalis</name>
    <dbReference type="NCBI Taxonomy" id="912552"/>
    <lineage>
        <taxon>Bacteria</taxon>
        <taxon>Bacillati</taxon>
        <taxon>Actinomycetota</taxon>
        <taxon>Thermoleophilia</taxon>
        <taxon>Solirubrobacterales</taxon>
        <taxon>Conexibacteraceae</taxon>
        <taxon>Conexibacter</taxon>
    </lineage>
</organism>
<dbReference type="PANTHER" id="PTHR30023:SF0">
    <property type="entry name" value="PENICILLIN-SENSITIVE CARBOXYPEPTIDASE A"/>
    <property type="match status" value="1"/>
</dbReference>
<dbReference type="RefSeq" id="WP_183338001.1">
    <property type="nucleotide sequence ID" value="NZ_JACHNU010000001.1"/>
</dbReference>
<feature type="chain" id="PRO_5032745239" evidence="3">
    <location>
        <begin position="44"/>
        <end position="541"/>
    </location>
</feature>
<dbReference type="GO" id="GO:0009002">
    <property type="term" value="F:serine-type D-Ala-D-Ala carboxypeptidase activity"/>
    <property type="evidence" value="ECO:0007669"/>
    <property type="project" value="UniProtKB-EC"/>
</dbReference>
<evidence type="ECO:0000256" key="1">
    <source>
        <dbReference type="ARBA" id="ARBA00006096"/>
    </source>
</evidence>
<protein>
    <submittedName>
        <fullName evidence="4">D-alanyl-D-alanine carboxypeptidase/D-alanyl-D-alanine-endopeptidase (Penicillin-binding protein 4)</fullName>
        <ecNumber evidence="4">3.4.16.4</ecNumber>
        <ecNumber evidence="4">3.4.21.-</ecNumber>
    </submittedName>
</protein>
<keyword evidence="4" id="KW-0645">Protease</keyword>
<gene>
    <name evidence="4" type="ORF">BDZ31_000137</name>
</gene>
<keyword evidence="2 4" id="KW-0378">Hydrolase</keyword>
<dbReference type="InterPro" id="IPR000667">
    <property type="entry name" value="Peptidase_S13"/>
</dbReference>
<proteinExistence type="inferred from homology"/>
<name>A0A840I8U3_9ACTN</name>
<dbReference type="GO" id="GO:0000270">
    <property type="term" value="P:peptidoglycan metabolic process"/>
    <property type="evidence" value="ECO:0007669"/>
    <property type="project" value="TreeGrafter"/>
</dbReference>
<dbReference type="Gene3D" id="3.50.80.20">
    <property type="entry name" value="D-Ala-D-Ala carboxypeptidase C, peptidase S13"/>
    <property type="match status" value="1"/>
</dbReference>
<comment type="similarity">
    <text evidence="1">Belongs to the peptidase S13 family.</text>
</comment>
<reference evidence="4 5" key="1">
    <citation type="submission" date="2020-08" db="EMBL/GenBank/DDBJ databases">
        <title>Genomic Encyclopedia of Archaeal and Bacterial Type Strains, Phase II (KMG-II): from individual species to whole genera.</title>
        <authorList>
            <person name="Goeker M."/>
        </authorList>
    </citation>
    <scope>NUCLEOTIDE SEQUENCE [LARGE SCALE GENOMIC DNA]</scope>
    <source>
        <strain evidence="4 5">DSM 23288</strain>
    </source>
</reference>
<evidence type="ECO:0000313" key="5">
    <source>
        <dbReference type="Proteomes" id="UP000585272"/>
    </source>
</evidence>
<evidence type="ECO:0000256" key="2">
    <source>
        <dbReference type="ARBA" id="ARBA00022801"/>
    </source>
</evidence>
<accession>A0A840I8U3</accession>
<sequence length="541" mass="56644">MTGRAETAERRRERNAGRRRRAIAGGAVAALALTLAAAGPAPAAETPPPSVAAELAAVTGKPLYDGSIWGYEVADARTGEVLATHNAGKTFVTGSILKVFSSATALEALGADHRFRTPVHRRGRVVDGDLRGDLVLVAAGDTSFGLRDRPDGTLSFNDAPEADHNYADTGLPGAARPPGATPLAGVADLARQVRAAGIRRVRGDVAIDDRLFRTTRDGPDGTIAPIWVNENVLDVVSAPTRPGRPARVRVHPRTSALRVDARVRTVARAGAPVTVRVDGDRVVVRGTVAAGGGPVLSIAHLADPARFARVAFIDALRRAGVRVDARTAGPNPRRLLPRSRAYPRATRVAVRVSPPLSEYVKVILKVSYNRGAHQLLCLVAAARGSRDCESGLRDELALLRRHGVSPRTTVVLDGAGSSEYDRSTPGDFTRFLRSIQETSWGAVLRAGLPTLGVDGSLAADQRGTPAAGRVMAKTGTRASSAPYGTGILTALSQAGYIDGAGGRPLVFALFVRDVPLSPGFPEVGLAGADLSALSAAFQRGW</sequence>
<keyword evidence="3" id="KW-0732">Signal</keyword>
<dbReference type="Pfam" id="PF02113">
    <property type="entry name" value="Peptidase_S13"/>
    <property type="match status" value="1"/>
</dbReference>
<comment type="caution">
    <text evidence="4">The sequence shown here is derived from an EMBL/GenBank/DDBJ whole genome shotgun (WGS) entry which is preliminary data.</text>
</comment>
<keyword evidence="5" id="KW-1185">Reference proteome</keyword>
<dbReference type="Gene3D" id="3.40.710.10">
    <property type="entry name" value="DD-peptidase/beta-lactamase superfamily"/>
    <property type="match status" value="1"/>
</dbReference>
<dbReference type="EC" id="3.4.21.-" evidence="4"/>
<dbReference type="SUPFAM" id="SSF56601">
    <property type="entry name" value="beta-lactamase/transpeptidase-like"/>
    <property type="match status" value="1"/>
</dbReference>
<dbReference type="NCBIfam" id="TIGR00666">
    <property type="entry name" value="PBP4"/>
    <property type="match status" value="1"/>
</dbReference>
<feature type="signal peptide" evidence="3">
    <location>
        <begin position="1"/>
        <end position="43"/>
    </location>
</feature>
<evidence type="ECO:0000256" key="3">
    <source>
        <dbReference type="SAM" id="SignalP"/>
    </source>
</evidence>
<dbReference type="AlphaFoldDB" id="A0A840I8U3"/>
<keyword evidence="4" id="KW-0121">Carboxypeptidase</keyword>
<dbReference type="GO" id="GO:0006508">
    <property type="term" value="P:proteolysis"/>
    <property type="evidence" value="ECO:0007669"/>
    <property type="project" value="InterPro"/>
</dbReference>
<dbReference type="Proteomes" id="UP000585272">
    <property type="component" value="Unassembled WGS sequence"/>
</dbReference>
<evidence type="ECO:0000313" key="4">
    <source>
        <dbReference type="EMBL" id="MBB4660564.1"/>
    </source>
</evidence>
<dbReference type="PANTHER" id="PTHR30023">
    <property type="entry name" value="D-ALANYL-D-ALANINE CARBOXYPEPTIDASE"/>
    <property type="match status" value="1"/>
</dbReference>
<dbReference type="EMBL" id="JACHNU010000001">
    <property type="protein sequence ID" value="MBB4660564.1"/>
    <property type="molecule type" value="Genomic_DNA"/>
</dbReference>
<dbReference type="EC" id="3.4.16.4" evidence="4"/>
<dbReference type="InterPro" id="IPR012338">
    <property type="entry name" value="Beta-lactam/transpept-like"/>
</dbReference>
<dbReference type="InterPro" id="IPR006311">
    <property type="entry name" value="TAT_signal"/>
</dbReference>